<dbReference type="RefSeq" id="XP_018018394.1">
    <property type="nucleotide sequence ID" value="XM_018162905.2"/>
</dbReference>
<dbReference type="OrthoDB" id="20865at2759"/>
<dbReference type="GO" id="GO:0005634">
    <property type="term" value="C:nucleus"/>
    <property type="evidence" value="ECO:0007669"/>
    <property type="project" value="TreeGrafter"/>
</dbReference>
<dbReference type="Proteomes" id="UP000694843">
    <property type="component" value="Unplaced"/>
</dbReference>
<dbReference type="InterPro" id="IPR044069">
    <property type="entry name" value="ZF_C4H2"/>
</dbReference>
<feature type="region of interest" description="Disordered" evidence="2">
    <location>
        <begin position="129"/>
        <end position="164"/>
    </location>
</feature>
<dbReference type="AlphaFoldDB" id="A0A8B7NX67"/>
<dbReference type="KEGG" id="hazt:108674923"/>
<dbReference type="InterPro" id="IPR018482">
    <property type="entry name" value="Znf-C4H2"/>
</dbReference>
<sequence length="269" mass="29604">MATTLDEDNRTALVKLEYIKEIRQKMLGVERLRCRLAAEVEAVQVEEASLADYKAEMEQLLQEKMAHVEELRQIHADINAMENIIKSGEEIRCKALENARRLYEEYQPMKNEAVRLVAMHLPRAVQPTALSADDDPVPPNFFEKSGMEWSHDSDDMQGSGLSIGGGHSGALGGLSSSLAGLPTLGGLGSSSPFLSHHQGGLAPMRGPQKVEQRPLPPPPGPPAPSFRQQPPPMKSCLSCHQQIHRNAPICPLCKAKSRSRNPKKPKKKD</sequence>
<dbReference type="OMA" id="INMANRI"/>
<feature type="region of interest" description="Disordered" evidence="2">
    <location>
        <begin position="250"/>
        <end position="269"/>
    </location>
</feature>
<accession>A0A8B7NX67</accession>
<proteinExistence type="predicted"/>
<dbReference type="GeneID" id="108674923"/>
<feature type="compositionally biased region" description="Basic residues" evidence="2">
    <location>
        <begin position="255"/>
        <end position="269"/>
    </location>
</feature>
<reference evidence="5" key="1">
    <citation type="submission" date="2025-08" db="UniProtKB">
        <authorList>
            <consortium name="RefSeq"/>
        </authorList>
    </citation>
    <scope>IDENTIFICATION</scope>
    <source>
        <tissue evidence="5">Whole organism</tissue>
    </source>
</reference>
<keyword evidence="1" id="KW-0175">Coiled coil</keyword>
<dbReference type="PANTHER" id="PTHR31058">
    <property type="entry name" value="ZINC FINGER C4H2 DOMAIN-CONTAINING PROTEIN"/>
    <property type="match status" value="1"/>
</dbReference>
<feature type="region of interest" description="Disordered" evidence="2">
    <location>
        <begin position="190"/>
        <end position="239"/>
    </location>
</feature>
<dbReference type="PROSITE" id="PS51896">
    <property type="entry name" value="ZF_C4H2"/>
    <property type="match status" value="1"/>
</dbReference>
<feature type="compositionally biased region" description="Basic and acidic residues" evidence="2">
    <location>
        <begin position="145"/>
        <end position="154"/>
    </location>
</feature>
<dbReference type="PANTHER" id="PTHR31058:SF2">
    <property type="entry name" value="ZINC FINGER C4H2 DOMAIN-CONTAINING PROTEIN"/>
    <property type="match status" value="1"/>
</dbReference>
<protein>
    <submittedName>
        <fullName evidence="5">Zinc finger C4H2 domain-containing protein</fullName>
    </submittedName>
</protein>
<evidence type="ECO:0000313" key="5">
    <source>
        <dbReference type="RefSeq" id="XP_018018394.1"/>
    </source>
</evidence>
<evidence type="ECO:0000256" key="2">
    <source>
        <dbReference type="SAM" id="MobiDB-lite"/>
    </source>
</evidence>
<feature type="compositionally biased region" description="Pro residues" evidence="2">
    <location>
        <begin position="214"/>
        <end position="233"/>
    </location>
</feature>
<name>A0A8B7NX67_HYAAZ</name>
<keyword evidence="4" id="KW-1185">Reference proteome</keyword>
<feature type="coiled-coil region" evidence="1">
    <location>
        <begin position="43"/>
        <end position="77"/>
    </location>
</feature>
<organism evidence="4 5">
    <name type="scientific">Hyalella azteca</name>
    <name type="common">Amphipod</name>
    <dbReference type="NCBI Taxonomy" id="294128"/>
    <lineage>
        <taxon>Eukaryota</taxon>
        <taxon>Metazoa</taxon>
        <taxon>Ecdysozoa</taxon>
        <taxon>Arthropoda</taxon>
        <taxon>Crustacea</taxon>
        <taxon>Multicrustacea</taxon>
        <taxon>Malacostraca</taxon>
        <taxon>Eumalacostraca</taxon>
        <taxon>Peracarida</taxon>
        <taxon>Amphipoda</taxon>
        <taxon>Senticaudata</taxon>
        <taxon>Talitrida</taxon>
        <taxon>Talitroidea</taxon>
        <taxon>Hyalellidae</taxon>
        <taxon>Hyalella</taxon>
    </lineage>
</organism>
<evidence type="ECO:0000313" key="4">
    <source>
        <dbReference type="Proteomes" id="UP000694843"/>
    </source>
</evidence>
<evidence type="ECO:0000259" key="3">
    <source>
        <dbReference type="PROSITE" id="PS51896"/>
    </source>
</evidence>
<feature type="domain" description="C4H2-type" evidence="3">
    <location>
        <begin position="228"/>
        <end position="269"/>
    </location>
</feature>
<evidence type="ECO:0000256" key="1">
    <source>
        <dbReference type="SAM" id="Coils"/>
    </source>
</evidence>
<gene>
    <name evidence="5" type="primary">LOC108674923</name>
</gene>
<dbReference type="GO" id="GO:0045666">
    <property type="term" value="P:positive regulation of neuron differentiation"/>
    <property type="evidence" value="ECO:0007669"/>
    <property type="project" value="TreeGrafter"/>
</dbReference>
<dbReference type="Pfam" id="PF10146">
    <property type="entry name" value="zf-C4H2"/>
    <property type="match status" value="1"/>
</dbReference>